<name>A0A836I8Q1_9TRYP</name>
<keyword evidence="1" id="KW-0472">Membrane</keyword>
<proteinExistence type="predicted"/>
<sequence>MILLRYVLLALVLVFFVISLVATLPLPLYSQKIRDYNQDGEVIVSMWFISVGEVTLTGENATVTPTSLPVRVNYAGCEDFRATFRSLQAFSIGGTVFGFYAVLLSSLQSFFRLKVKLPLFLFILLATLCELLSVLVAGIAHSKEFCTNVDGSTNVTPVVFKNAGYRLSSSFTLHVVALVGYFSCLLITPFTQQLWCGKR</sequence>
<dbReference type="PANTHER" id="PTHR40741:SF1">
    <property type="entry name" value="AMASTIN"/>
    <property type="match status" value="1"/>
</dbReference>
<feature type="transmembrane region" description="Helical" evidence="1">
    <location>
        <begin position="171"/>
        <end position="190"/>
    </location>
</feature>
<dbReference type="OrthoDB" id="272410at2759"/>
<dbReference type="InterPro" id="IPR009944">
    <property type="entry name" value="Amastin"/>
</dbReference>
<dbReference type="AlphaFoldDB" id="A0A836I8Q1"/>
<dbReference type="KEGG" id="phet:94286818"/>
<keyword evidence="1" id="KW-0812">Transmembrane</keyword>
<dbReference type="GeneID" id="94286818"/>
<organism evidence="2 3">
    <name type="scientific">Porcisia hertigi</name>
    <dbReference type="NCBI Taxonomy" id="2761500"/>
    <lineage>
        <taxon>Eukaryota</taxon>
        <taxon>Discoba</taxon>
        <taxon>Euglenozoa</taxon>
        <taxon>Kinetoplastea</taxon>
        <taxon>Metakinetoplastina</taxon>
        <taxon>Trypanosomatida</taxon>
        <taxon>Trypanosomatidae</taxon>
        <taxon>Leishmaniinae</taxon>
        <taxon>Porcisia</taxon>
    </lineage>
</organism>
<dbReference type="PANTHER" id="PTHR40741">
    <property type="entry name" value="AMASTIN-RELATED"/>
    <property type="match status" value="1"/>
</dbReference>
<keyword evidence="3" id="KW-1185">Reference proteome</keyword>
<feature type="transmembrane region" description="Helical" evidence="1">
    <location>
        <begin position="89"/>
        <end position="107"/>
    </location>
</feature>
<dbReference type="Proteomes" id="UP000674318">
    <property type="component" value="Unassembled WGS sequence"/>
</dbReference>
<accession>A0A836I8Q1</accession>
<gene>
    <name evidence="2" type="ORF">JKF63_00690</name>
</gene>
<dbReference type="Pfam" id="PF07344">
    <property type="entry name" value="Amastin"/>
    <property type="match status" value="1"/>
</dbReference>
<feature type="transmembrane region" description="Helical" evidence="1">
    <location>
        <begin position="119"/>
        <end position="140"/>
    </location>
</feature>
<reference evidence="2 3" key="1">
    <citation type="submission" date="2021-02" db="EMBL/GenBank/DDBJ databases">
        <title>Porcisia hertigi Genome sequencing and assembly.</title>
        <authorList>
            <person name="Almutairi H."/>
            <person name="Gatherer D."/>
        </authorList>
    </citation>
    <scope>NUCLEOTIDE SEQUENCE [LARGE SCALE GENOMIC DNA]</scope>
    <source>
        <strain evidence="2 3">C119</strain>
    </source>
</reference>
<protein>
    <submittedName>
        <fullName evidence="2">Uncharacterized protein</fullName>
    </submittedName>
</protein>
<comment type="caution">
    <text evidence="2">The sequence shown here is derived from an EMBL/GenBank/DDBJ whole genome shotgun (WGS) entry which is preliminary data.</text>
</comment>
<dbReference type="RefSeq" id="XP_067752898.1">
    <property type="nucleotide sequence ID" value="XM_067896741.1"/>
</dbReference>
<keyword evidence="1" id="KW-1133">Transmembrane helix</keyword>
<evidence type="ECO:0000313" key="2">
    <source>
        <dbReference type="EMBL" id="KAG5490570.1"/>
    </source>
</evidence>
<evidence type="ECO:0000313" key="3">
    <source>
        <dbReference type="Proteomes" id="UP000674318"/>
    </source>
</evidence>
<evidence type="ECO:0000256" key="1">
    <source>
        <dbReference type="SAM" id="Phobius"/>
    </source>
</evidence>
<dbReference type="EMBL" id="JAFJZO010000036">
    <property type="protein sequence ID" value="KAG5490570.1"/>
    <property type="molecule type" value="Genomic_DNA"/>
</dbReference>